<dbReference type="InterPro" id="IPR003010">
    <property type="entry name" value="C-N_Hydrolase"/>
</dbReference>
<evidence type="ECO:0000256" key="5">
    <source>
        <dbReference type="ARBA" id="ARBA00022989"/>
    </source>
</evidence>
<keyword evidence="7" id="KW-0012">Acyltransferase</keyword>
<feature type="transmembrane region" description="Helical" evidence="8">
    <location>
        <begin position="100"/>
        <end position="120"/>
    </location>
</feature>
<feature type="transmembrane region" description="Helical" evidence="8">
    <location>
        <begin position="20"/>
        <end position="38"/>
    </location>
</feature>
<evidence type="ECO:0000256" key="2">
    <source>
        <dbReference type="ARBA" id="ARBA00022475"/>
    </source>
</evidence>
<dbReference type="GO" id="GO:0016410">
    <property type="term" value="F:N-acyltransferase activity"/>
    <property type="evidence" value="ECO:0007669"/>
    <property type="project" value="InterPro"/>
</dbReference>
<name>A0A6J6ECT6_9ZZZZ</name>
<dbReference type="PANTHER" id="PTHR38686">
    <property type="entry name" value="APOLIPOPROTEIN N-ACYLTRANSFERASE"/>
    <property type="match status" value="1"/>
</dbReference>
<dbReference type="HAMAP" id="MF_01148">
    <property type="entry name" value="Lnt"/>
    <property type="match status" value="1"/>
</dbReference>
<dbReference type="GO" id="GO:0042158">
    <property type="term" value="P:lipoprotein biosynthetic process"/>
    <property type="evidence" value="ECO:0007669"/>
    <property type="project" value="InterPro"/>
</dbReference>
<dbReference type="PANTHER" id="PTHR38686:SF1">
    <property type="entry name" value="APOLIPOPROTEIN N-ACYLTRANSFERASE"/>
    <property type="match status" value="1"/>
</dbReference>
<evidence type="ECO:0000313" key="10">
    <source>
        <dbReference type="EMBL" id="CAB4574310.1"/>
    </source>
</evidence>
<proteinExistence type="inferred from homology"/>
<dbReference type="InterPro" id="IPR045378">
    <property type="entry name" value="LNT_N"/>
</dbReference>
<feature type="transmembrane region" description="Helical" evidence="8">
    <location>
        <begin position="50"/>
        <end position="68"/>
    </location>
</feature>
<dbReference type="EMBL" id="CAEZTV010000010">
    <property type="protein sequence ID" value="CAB4574310.1"/>
    <property type="molecule type" value="Genomic_DNA"/>
</dbReference>
<keyword evidence="4 8" id="KW-0812">Transmembrane</keyword>
<evidence type="ECO:0000256" key="6">
    <source>
        <dbReference type="ARBA" id="ARBA00023136"/>
    </source>
</evidence>
<comment type="subcellular location">
    <subcellularLocation>
        <location evidence="1">Cell membrane</location>
        <topology evidence="1">Multi-pass membrane protein</topology>
    </subcellularLocation>
</comment>
<evidence type="ECO:0000256" key="1">
    <source>
        <dbReference type="ARBA" id="ARBA00004651"/>
    </source>
</evidence>
<gene>
    <name evidence="10" type="ORF">UFOPK1747_00163</name>
</gene>
<dbReference type="InterPro" id="IPR004563">
    <property type="entry name" value="Apolipo_AcylTrfase"/>
</dbReference>
<protein>
    <submittedName>
        <fullName evidence="10">Unannotated protein</fullName>
    </submittedName>
</protein>
<dbReference type="Pfam" id="PF20154">
    <property type="entry name" value="LNT_N"/>
    <property type="match status" value="1"/>
</dbReference>
<feature type="domain" description="CN hydrolase" evidence="9">
    <location>
        <begin position="195"/>
        <end position="430"/>
    </location>
</feature>
<organism evidence="10">
    <name type="scientific">freshwater metagenome</name>
    <dbReference type="NCBI Taxonomy" id="449393"/>
    <lineage>
        <taxon>unclassified sequences</taxon>
        <taxon>metagenomes</taxon>
        <taxon>ecological metagenomes</taxon>
    </lineage>
</organism>
<dbReference type="Gene3D" id="3.60.110.10">
    <property type="entry name" value="Carbon-nitrogen hydrolase"/>
    <property type="match status" value="1"/>
</dbReference>
<dbReference type="InterPro" id="IPR036526">
    <property type="entry name" value="C-N_Hydrolase_sf"/>
</dbReference>
<dbReference type="SUPFAM" id="SSF56317">
    <property type="entry name" value="Carbon-nitrogen hydrolase"/>
    <property type="match status" value="1"/>
</dbReference>
<evidence type="ECO:0000259" key="9">
    <source>
        <dbReference type="PROSITE" id="PS50263"/>
    </source>
</evidence>
<evidence type="ECO:0000256" key="7">
    <source>
        <dbReference type="ARBA" id="ARBA00023315"/>
    </source>
</evidence>
<dbReference type="GO" id="GO:0005886">
    <property type="term" value="C:plasma membrane"/>
    <property type="evidence" value="ECO:0007669"/>
    <property type="project" value="UniProtKB-SubCell"/>
</dbReference>
<reference evidence="10" key="1">
    <citation type="submission" date="2020-05" db="EMBL/GenBank/DDBJ databases">
        <authorList>
            <person name="Chiriac C."/>
            <person name="Salcher M."/>
            <person name="Ghai R."/>
            <person name="Kavagutti S V."/>
        </authorList>
    </citation>
    <scope>NUCLEOTIDE SEQUENCE</scope>
</reference>
<dbReference type="Pfam" id="PF00795">
    <property type="entry name" value="CN_hydrolase"/>
    <property type="match status" value="1"/>
</dbReference>
<dbReference type="PROSITE" id="PS50263">
    <property type="entry name" value="CN_HYDROLASE"/>
    <property type="match status" value="1"/>
</dbReference>
<dbReference type="CDD" id="cd07571">
    <property type="entry name" value="ALP_N-acyl_transferase"/>
    <property type="match status" value="1"/>
</dbReference>
<evidence type="ECO:0000256" key="3">
    <source>
        <dbReference type="ARBA" id="ARBA00022679"/>
    </source>
</evidence>
<evidence type="ECO:0000256" key="8">
    <source>
        <dbReference type="SAM" id="Phobius"/>
    </source>
</evidence>
<feature type="transmembrane region" description="Helical" evidence="8">
    <location>
        <begin position="140"/>
        <end position="157"/>
    </location>
</feature>
<feature type="transmembrane region" description="Helical" evidence="8">
    <location>
        <begin position="74"/>
        <end position="93"/>
    </location>
</feature>
<accession>A0A6J6ECT6</accession>
<sequence length="462" mass="51552">MRLIRDSIFGLTLGALSSLAFAPISLWIAPFISLFFLYRTLIKNSLFSRIRLSYFFGLGLLLVVQNWTGIYVGNLPYLALVFMQAVFFIPLALVGKKSNLSNAVIFGCALVLSELLMRTIPFTGFGWSRLSFTQVDSPLSSIYPFMGVAGVALLMGLLSALRKFNHLIVISLLLITANFIPTELNNSGNLEIALVQGGVPQLGLDFNSTPLAVYRNHYQESRNNLAANSVDLVIWPENSVDIDLFKNPEIETEISELSNSLKAPILIGGISRFSGQLQNISVFFNPKIQEIYVKRYLTPFGEYIPMRSSFARFSPYVEDVTDFSAGTEKVNFQVNNQSFQTLICYEIINDTFRDDLIENFLVVQTNNATFGDTAQLEQQLNIAKVRAIETGREIAYVSTTGVTSFIDTTGKLRSSLPKFEGGVLIDDINLFEGQTLVQKLKFYPEIAAMLLLLLLSIRRVRG</sequence>
<dbReference type="AlphaFoldDB" id="A0A6J6ECT6"/>
<keyword evidence="2" id="KW-1003">Cell membrane</keyword>
<keyword evidence="6 8" id="KW-0472">Membrane</keyword>
<keyword evidence="5 8" id="KW-1133">Transmembrane helix</keyword>
<evidence type="ECO:0000256" key="4">
    <source>
        <dbReference type="ARBA" id="ARBA00022692"/>
    </source>
</evidence>
<dbReference type="NCBIfam" id="TIGR00546">
    <property type="entry name" value="lnt"/>
    <property type="match status" value="1"/>
</dbReference>
<keyword evidence="3" id="KW-0808">Transferase</keyword>